<feature type="transmembrane region" description="Helical" evidence="1">
    <location>
        <begin position="93"/>
        <end position="113"/>
    </location>
</feature>
<feature type="transmembrane region" description="Helical" evidence="1">
    <location>
        <begin position="6"/>
        <end position="31"/>
    </location>
</feature>
<keyword evidence="1" id="KW-0812">Transmembrane</keyword>
<dbReference type="AlphaFoldDB" id="A0A939D8J8"/>
<name>A0A939D8J8_CLOAM</name>
<dbReference type="Proteomes" id="UP000664545">
    <property type="component" value="Unassembled WGS sequence"/>
</dbReference>
<evidence type="ECO:0000256" key="1">
    <source>
        <dbReference type="SAM" id="Phobius"/>
    </source>
</evidence>
<dbReference type="EMBL" id="JAFJZZ010000003">
    <property type="protein sequence ID" value="MBN7773454.1"/>
    <property type="molecule type" value="Genomic_DNA"/>
</dbReference>
<reference evidence="2" key="1">
    <citation type="submission" date="2021-02" db="EMBL/GenBank/DDBJ databases">
        <title>Abyssanaerobacter marinus gen.nov., sp., nov, anaerobic bacterium isolated from the Onnuri vent field of Indian Ocean and suggestion of Mogibacteriaceae fam. nov., and proposal of reclassification of ambiguous this family's genus member.</title>
        <authorList>
            <person name="Kim Y.J."/>
            <person name="Yang J.-A."/>
        </authorList>
    </citation>
    <scope>NUCLEOTIDE SEQUENCE</scope>
    <source>
        <strain evidence="2">DSM 2634</strain>
    </source>
</reference>
<comment type="caution">
    <text evidence="2">The sequence shown here is derived from an EMBL/GenBank/DDBJ whole genome shotgun (WGS) entry which is preliminary data.</text>
</comment>
<evidence type="ECO:0000313" key="2">
    <source>
        <dbReference type="EMBL" id="MBN7773454.1"/>
    </source>
</evidence>
<dbReference type="InterPro" id="IPR008407">
    <property type="entry name" value="Brnchd-chn_aa_trnsp_AzlD"/>
</dbReference>
<accession>A0A939D8J8</accession>
<keyword evidence="1" id="KW-1133">Transmembrane helix</keyword>
<keyword evidence="1" id="KW-0472">Membrane</keyword>
<dbReference type="Pfam" id="PF05437">
    <property type="entry name" value="AzlD"/>
    <property type="match status" value="1"/>
</dbReference>
<protein>
    <submittedName>
        <fullName evidence="2">AzlD domain-containing protein</fullName>
    </submittedName>
</protein>
<gene>
    <name evidence="2" type="ORF">JYB65_08770</name>
</gene>
<organism evidence="2 3">
    <name type="scientific">Clostridium aminobutyricum</name>
    <dbReference type="NCBI Taxonomy" id="33953"/>
    <lineage>
        <taxon>Bacteria</taxon>
        <taxon>Bacillati</taxon>
        <taxon>Bacillota</taxon>
        <taxon>Clostridia</taxon>
        <taxon>Eubacteriales</taxon>
        <taxon>Clostridiaceae</taxon>
        <taxon>Clostridium</taxon>
    </lineage>
</organism>
<keyword evidence="3" id="KW-1185">Reference proteome</keyword>
<sequence>MSSDTFTYSVIIIALIAVLTFGARFVPFALFSRGGRPPAVIQYLGNVLPPAVMVLLIVYCLKAVSITSGNHGLPEFVSIAAVVLLYKVFKNNLLAIVGGTGLYMFFIQTAFFGA</sequence>
<evidence type="ECO:0000313" key="3">
    <source>
        <dbReference type="Proteomes" id="UP000664545"/>
    </source>
</evidence>
<feature type="transmembrane region" description="Helical" evidence="1">
    <location>
        <begin position="43"/>
        <end position="64"/>
    </location>
</feature>
<dbReference type="RefSeq" id="WP_206582294.1">
    <property type="nucleotide sequence ID" value="NZ_JAFJZZ010000003.1"/>
</dbReference>
<proteinExistence type="predicted"/>
<dbReference type="PIRSF" id="PIRSF003203">
    <property type="entry name" value="AzlD"/>
    <property type="match status" value="1"/>
</dbReference>